<keyword evidence="7" id="KW-1185">Reference proteome</keyword>
<evidence type="ECO:0000256" key="2">
    <source>
        <dbReference type="ARBA" id="ARBA00023015"/>
    </source>
</evidence>
<dbReference type="InterPro" id="IPR036388">
    <property type="entry name" value="WH-like_DNA-bd_sf"/>
</dbReference>
<dbReference type="STRING" id="1122152.GCA_000425905_01391"/>
<accession>A0A0R1RYH3</accession>
<dbReference type="EMBL" id="AZFB01000014">
    <property type="protein sequence ID" value="KRL62012.1"/>
    <property type="molecule type" value="Genomic_DNA"/>
</dbReference>
<comment type="caution">
    <text evidence="6">The sequence shown here is derived from an EMBL/GenBank/DDBJ whole genome shotgun (WGS) entry which is preliminary data.</text>
</comment>
<dbReference type="InterPro" id="IPR036390">
    <property type="entry name" value="WH_DNA-bd_sf"/>
</dbReference>
<dbReference type="InterPro" id="IPR000847">
    <property type="entry name" value="LysR_HTH_N"/>
</dbReference>
<evidence type="ECO:0000313" key="6">
    <source>
        <dbReference type="EMBL" id="KRL62012.1"/>
    </source>
</evidence>
<dbReference type="Pfam" id="PF03466">
    <property type="entry name" value="LysR_substrate"/>
    <property type="match status" value="1"/>
</dbReference>
<evidence type="ECO:0000256" key="3">
    <source>
        <dbReference type="ARBA" id="ARBA00023125"/>
    </source>
</evidence>
<dbReference type="Gene3D" id="1.10.10.10">
    <property type="entry name" value="Winged helix-like DNA-binding domain superfamily/Winged helix DNA-binding domain"/>
    <property type="match status" value="1"/>
</dbReference>
<keyword evidence="3" id="KW-0238">DNA-binding</keyword>
<feature type="domain" description="HTH lysR-type" evidence="5">
    <location>
        <begin position="1"/>
        <end position="58"/>
    </location>
</feature>
<dbReference type="CDD" id="cd05466">
    <property type="entry name" value="PBP2_LTTR_substrate"/>
    <property type="match status" value="1"/>
</dbReference>
<keyword evidence="4" id="KW-0804">Transcription</keyword>
<evidence type="ECO:0000259" key="5">
    <source>
        <dbReference type="PROSITE" id="PS50931"/>
    </source>
</evidence>
<evidence type="ECO:0000256" key="4">
    <source>
        <dbReference type="ARBA" id="ARBA00023163"/>
    </source>
</evidence>
<evidence type="ECO:0000256" key="1">
    <source>
        <dbReference type="ARBA" id="ARBA00009437"/>
    </source>
</evidence>
<dbReference type="Pfam" id="PF00126">
    <property type="entry name" value="HTH_1"/>
    <property type="match status" value="1"/>
</dbReference>
<dbReference type="PROSITE" id="PS50931">
    <property type="entry name" value="HTH_LYSR"/>
    <property type="match status" value="1"/>
</dbReference>
<dbReference type="RefSeq" id="WP_027825332.1">
    <property type="nucleotide sequence ID" value="NZ_AUEI01000018.1"/>
</dbReference>
<dbReference type="SUPFAM" id="SSF46785">
    <property type="entry name" value="Winged helix' DNA-binding domain"/>
    <property type="match status" value="1"/>
</dbReference>
<dbReference type="GO" id="GO:0003677">
    <property type="term" value="F:DNA binding"/>
    <property type="evidence" value="ECO:0007669"/>
    <property type="project" value="UniProtKB-KW"/>
</dbReference>
<dbReference type="InterPro" id="IPR005119">
    <property type="entry name" value="LysR_subst-bd"/>
</dbReference>
<dbReference type="Proteomes" id="UP000051931">
    <property type="component" value="Unassembled WGS sequence"/>
</dbReference>
<dbReference type="PANTHER" id="PTHR30346:SF17">
    <property type="entry name" value="LYSR FAMILY TRANSCRIPTIONAL REGULATOR"/>
    <property type="match status" value="1"/>
</dbReference>
<organism evidence="6 7">
    <name type="scientific">Lactobacillus psittaci DSM 15354</name>
    <dbReference type="NCBI Taxonomy" id="1122152"/>
    <lineage>
        <taxon>Bacteria</taxon>
        <taxon>Bacillati</taxon>
        <taxon>Bacillota</taxon>
        <taxon>Bacilli</taxon>
        <taxon>Lactobacillales</taxon>
        <taxon>Lactobacillaceae</taxon>
        <taxon>Lactobacillus</taxon>
    </lineage>
</organism>
<dbReference type="GO" id="GO:0003700">
    <property type="term" value="F:DNA-binding transcription factor activity"/>
    <property type="evidence" value="ECO:0007669"/>
    <property type="project" value="InterPro"/>
</dbReference>
<reference evidence="6 7" key="1">
    <citation type="journal article" date="2015" name="Genome Announc.">
        <title>Expanding the biotechnology potential of lactobacilli through comparative genomics of 213 strains and associated genera.</title>
        <authorList>
            <person name="Sun Z."/>
            <person name="Harris H.M."/>
            <person name="McCann A."/>
            <person name="Guo C."/>
            <person name="Argimon S."/>
            <person name="Zhang W."/>
            <person name="Yang X."/>
            <person name="Jeffery I.B."/>
            <person name="Cooney J.C."/>
            <person name="Kagawa T.F."/>
            <person name="Liu W."/>
            <person name="Song Y."/>
            <person name="Salvetti E."/>
            <person name="Wrobel A."/>
            <person name="Rasinkangas P."/>
            <person name="Parkhill J."/>
            <person name="Rea M.C."/>
            <person name="O'Sullivan O."/>
            <person name="Ritari J."/>
            <person name="Douillard F.P."/>
            <person name="Paul Ross R."/>
            <person name="Yang R."/>
            <person name="Briner A.E."/>
            <person name="Felis G.E."/>
            <person name="de Vos W.M."/>
            <person name="Barrangou R."/>
            <person name="Klaenhammer T.R."/>
            <person name="Caufield P.W."/>
            <person name="Cui Y."/>
            <person name="Zhang H."/>
            <person name="O'Toole P.W."/>
        </authorList>
    </citation>
    <scope>NUCLEOTIDE SEQUENCE [LARGE SCALE GENOMIC DNA]</scope>
    <source>
        <strain evidence="6 7">DSM 15354</strain>
    </source>
</reference>
<gene>
    <name evidence="6" type="ORF">FC23_GL000388</name>
</gene>
<keyword evidence="2" id="KW-0805">Transcription regulation</keyword>
<comment type="similarity">
    <text evidence="1">Belongs to the LysR transcriptional regulatory family.</text>
</comment>
<dbReference type="GO" id="GO:0032993">
    <property type="term" value="C:protein-DNA complex"/>
    <property type="evidence" value="ECO:0007669"/>
    <property type="project" value="TreeGrafter"/>
</dbReference>
<protein>
    <submittedName>
        <fullName evidence="6">Malolactic fermentation system transcription activator</fullName>
    </submittedName>
</protein>
<name>A0A0R1RYH3_9LACO</name>
<proteinExistence type="inferred from homology"/>
<dbReference type="PANTHER" id="PTHR30346">
    <property type="entry name" value="TRANSCRIPTIONAL DUAL REGULATOR HCAR-RELATED"/>
    <property type="match status" value="1"/>
</dbReference>
<dbReference type="SUPFAM" id="SSF53850">
    <property type="entry name" value="Periplasmic binding protein-like II"/>
    <property type="match status" value="1"/>
</dbReference>
<dbReference type="PATRIC" id="fig|1122152.4.peg.394"/>
<evidence type="ECO:0000313" key="7">
    <source>
        <dbReference type="Proteomes" id="UP000051931"/>
    </source>
</evidence>
<dbReference type="AlphaFoldDB" id="A0A0R1RYH3"/>
<dbReference type="OrthoDB" id="9803735at2"/>
<dbReference type="eggNOG" id="COG0583">
    <property type="taxonomic scope" value="Bacteria"/>
</dbReference>
<dbReference type="Gene3D" id="3.40.190.290">
    <property type="match status" value="1"/>
</dbReference>
<sequence length="296" mass="34255">MNERDLIYFCKLVELESYTSAAKELDVTQPTISSAVRKLAQHYQDPLIIQKNKKSKITLTSAGQMLYDKSKKLLSEIASLDHDVRHANDRKIRISFSGVAGSIYMPEIIEKFYNAGISDMLDPKFERSTAAFSDLERGDSDIAIYSWIVPFNDPNYFIRTLDKTELVIITGLKHPWADKTEIKARELRNEKFIARKSTYLTRESLNRIGEFGDFTPNIIYTAQTMQLLIDLVERNMGIALVMESSIKHNDLVHVIHLDAEQKLWAYMQIAMRKSFMPNKHQAKGIEILRNFHRRKH</sequence>